<evidence type="ECO:0000256" key="13">
    <source>
        <dbReference type="ARBA" id="ARBA00022840"/>
    </source>
</evidence>
<reference evidence="22" key="1">
    <citation type="submission" date="2016-07" db="EMBL/GenBank/DDBJ databases">
        <authorList>
            <person name="Kauffman K."/>
            <person name="Arevalo P."/>
            <person name="Polz M.F."/>
        </authorList>
    </citation>
    <scope>NUCLEOTIDE SEQUENCE</scope>
    <source>
        <strain evidence="22">10N.222.46.E12</strain>
    </source>
</reference>
<dbReference type="PROSITE" id="PS50109">
    <property type="entry name" value="HIS_KIN"/>
    <property type="match status" value="1"/>
</dbReference>
<evidence type="ECO:0000256" key="14">
    <source>
        <dbReference type="ARBA" id="ARBA00022912"/>
    </source>
</evidence>
<evidence type="ECO:0000256" key="18">
    <source>
        <dbReference type="PROSITE-ProRule" id="PRU00169"/>
    </source>
</evidence>
<evidence type="ECO:0000256" key="10">
    <source>
        <dbReference type="ARBA" id="ARBA00022741"/>
    </source>
</evidence>
<dbReference type="InterPro" id="IPR015387">
    <property type="entry name" value="LuxQ-periplasm_dom"/>
</dbReference>
<dbReference type="Gene3D" id="2.20.20.100">
    <property type="entry name" value="LuxQ periplasmic domain, C-terminal subdomain"/>
    <property type="match status" value="1"/>
</dbReference>
<evidence type="ECO:0000256" key="7">
    <source>
        <dbReference type="ARBA" id="ARBA00022553"/>
    </source>
</evidence>
<evidence type="ECO:0000256" key="6">
    <source>
        <dbReference type="ARBA" id="ARBA00022519"/>
    </source>
</evidence>
<feature type="transmembrane region" description="Helical" evidence="19">
    <location>
        <begin position="283"/>
        <end position="302"/>
    </location>
</feature>
<dbReference type="GO" id="GO:0005524">
    <property type="term" value="F:ATP binding"/>
    <property type="evidence" value="ECO:0007669"/>
    <property type="project" value="UniProtKB-KW"/>
</dbReference>
<evidence type="ECO:0000256" key="9">
    <source>
        <dbReference type="ARBA" id="ARBA00022692"/>
    </source>
</evidence>
<dbReference type="SMART" id="SM00448">
    <property type="entry name" value="REC"/>
    <property type="match status" value="1"/>
</dbReference>
<dbReference type="PANTHER" id="PTHR43047:SF64">
    <property type="entry name" value="HISTIDINE KINASE CONTAINING CHEY-HOMOLOGOUS RECEIVER DOMAIN AND PAS DOMAIN-RELATED"/>
    <property type="match status" value="1"/>
</dbReference>
<keyword evidence="15 19" id="KW-1133">Transmembrane helix</keyword>
<evidence type="ECO:0000256" key="4">
    <source>
        <dbReference type="ARBA" id="ARBA00019468"/>
    </source>
</evidence>
<dbReference type="SUPFAM" id="SSF47384">
    <property type="entry name" value="Homodimeric domain of signal transducing histidine kinase"/>
    <property type="match status" value="1"/>
</dbReference>
<dbReference type="SUPFAM" id="SSF55874">
    <property type="entry name" value="ATPase domain of HSP90 chaperone/DNA topoisomerase II/histidine kinase"/>
    <property type="match status" value="1"/>
</dbReference>
<keyword evidence="6" id="KW-0997">Cell inner membrane</keyword>
<gene>
    <name evidence="22" type="ORF">BCS90_01195</name>
</gene>
<dbReference type="GO" id="GO:0000155">
    <property type="term" value="F:phosphorelay sensor kinase activity"/>
    <property type="evidence" value="ECO:0007669"/>
    <property type="project" value="InterPro"/>
</dbReference>
<evidence type="ECO:0000256" key="3">
    <source>
        <dbReference type="ARBA" id="ARBA00012438"/>
    </source>
</evidence>
<evidence type="ECO:0000256" key="19">
    <source>
        <dbReference type="SAM" id="Phobius"/>
    </source>
</evidence>
<dbReference type="Gene3D" id="3.30.565.10">
    <property type="entry name" value="Histidine kinase-like ATPase, C-terminal domain"/>
    <property type="match status" value="1"/>
</dbReference>
<name>A0A7Z1MJM9_9VIBR</name>
<evidence type="ECO:0000259" key="20">
    <source>
        <dbReference type="PROSITE" id="PS50109"/>
    </source>
</evidence>
<dbReference type="CDD" id="cd17546">
    <property type="entry name" value="REC_hyHK_CKI1_RcsC-like"/>
    <property type="match status" value="1"/>
</dbReference>
<dbReference type="InterPro" id="IPR036890">
    <property type="entry name" value="HATPase_C_sf"/>
</dbReference>
<dbReference type="PANTHER" id="PTHR43047">
    <property type="entry name" value="TWO-COMPONENT HISTIDINE PROTEIN KINASE"/>
    <property type="match status" value="1"/>
</dbReference>
<dbReference type="Pfam" id="PF00072">
    <property type="entry name" value="Response_reg"/>
    <property type="match status" value="1"/>
</dbReference>
<dbReference type="InterPro" id="IPR043056">
    <property type="entry name" value="LuxQ-periplasm_N"/>
</dbReference>
<keyword evidence="16" id="KW-0902">Two-component regulatory system</keyword>
<dbReference type="GO" id="GO:0005886">
    <property type="term" value="C:plasma membrane"/>
    <property type="evidence" value="ECO:0007669"/>
    <property type="project" value="UniProtKB-SubCell"/>
</dbReference>
<dbReference type="PRINTS" id="PR00344">
    <property type="entry name" value="BCTRLSENSOR"/>
</dbReference>
<dbReference type="Gene3D" id="3.30.450.20">
    <property type="entry name" value="PAS domain"/>
    <property type="match status" value="1"/>
</dbReference>
<feature type="domain" description="Response regulatory" evidence="21">
    <location>
        <begin position="732"/>
        <end position="847"/>
    </location>
</feature>
<dbReference type="InterPro" id="IPR053413">
    <property type="entry name" value="AI-2_sensor_kinase/phosphatase"/>
</dbReference>
<evidence type="ECO:0000256" key="1">
    <source>
        <dbReference type="ARBA" id="ARBA00000085"/>
    </source>
</evidence>
<dbReference type="InterPro" id="IPR005467">
    <property type="entry name" value="His_kinase_dom"/>
</dbReference>
<keyword evidence="9 19" id="KW-0812">Transmembrane</keyword>
<comment type="catalytic activity">
    <reaction evidence="1">
        <text>ATP + protein L-histidine = ADP + protein N-phospho-L-histidine.</text>
        <dbReference type="EC" id="2.7.13.3"/>
    </reaction>
</comment>
<keyword evidence="8" id="KW-0808">Transferase</keyword>
<dbReference type="InterPro" id="IPR011006">
    <property type="entry name" value="CheY-like_superfamily"/>
</dbReference>
<dbReference type="EC" id="2.7.13.3" evidence="3"/>
<dbReference type="InterPro" id="IPR003661">
    <property type="entry name" value="HisK_dim/P_dom"/>
</dbReference>
<dbReference type="InterPro" id="IPR036097">
    <property type="entry name" value="HisK_dim/P_sf"/>
</dbReference>
<dbReference type="SUPFAM" id="SSF52172">
    <property type="entry name" value="CheY-like"/>
    <property type="match status" value="1"/>
</dbReference>
<evidence type="ECO:0000256" key="5">
    <source>
        <dbReference type="ARBA" id="ARBA00022475"/>
    </source>
</evidence>
<dbReference type="InterPro" id="IPR029151">
    <property type="entry name" value="Sensor-like_sf"/>
</dbReference>
<dbReference type="SUPFAM" id="SSF103190">
    <property type="entry name" value="Sensory domain-like"/>
    <property type="match status" value="1"/>
</dbReference>
<dbReference type="InterPro" id="IPR004358">
    <property type="entry name" value="Sig_transdc_His_kin-like_C"/>
</dbReference>
<dbReference type="GO" id="GO:0004721">
    <property type="term" value="F:phosphoprotein phosphatase activity"/>
    <property type="evidence" value="ECO:0007669"/>
    <property type="project" value="UniProtKB-KW"/>
</dbReference>
<dbReference type="SMART" id="SM00388">
    <property type="entry name" value="HisKA"/>
    <property type="match status" value="1"/>
</dbReference>
<dbReference type="CDD" id="cd00082">
    <property type="entry name" value="HisKA"/>
    <property type="match status" value="1"/>
</dbReference>
<accession>A0A7Z1MJM9</accession>
<feature type="domain" description="Histidine kinase" evidence="20">
    <location>
        <begin position="485"/>
        <end position="707"/>
    </location>
</feature>
<keyword evidence="11" id="KW-0418">Kinase</keyword>
<dbReference type="FunFam" id="3.30.565.10:FF:000010">
    <property type="entry name" value="Sensor histidine kinase RcsC"/>
    <property type="match status" value="1"/>
</dbReference>
<keyword evidence="17 19" id="KW-0472">Membrane</keyword>
<dbReference type="RefSeq" id="WP_016769136.1">
    <property type="nucleotide sequence ID" value="NZ_AP025481.1"/>
</dbReference>
<dbReference type="Gene3D" id="1.10.287.130">
    <property type="match status" value="1"/>
</dbReference>
<dbReference type="EMBL" id="MDBS01000023">
    <property type="protein sequence ID" value="PMP30051.1"/>
    <property type="molecule type" value="Genomic_DNA"/>
</dbReference>
<organism evidence="22">
    <name type="scientific">Vibrio cyclitrophicus</name>
    <dbReference type="NCBI Taxonomy" id="47951"/>
    <lineage>
        <taxon>Bacteria</taxon>
        <taxon>Pseudomonadati</taxon>
        <taxon>Pseudomonadota</taxon>
        <taxon>Gammaproteobacteria</taxon>
        <taxon>Vibrionales</taxon>
        <taxon>Vibrionaceae</taxon>
        <taxon>Vibrio</taxon>
    </lineage>
</organism>
<comment type="caution">
    <text evidence="22">The sequence shown here is derived from an EMBL/GenBank/DDBJ whole genome shotgun (WGS) entry which is preliminary data.</text>
</comment>
<dbReference type="Gene3D" id="3.30.450.220">
    <property type="entry name" value="LuxQ periplasmic domain, N-terminal subdomain"/>
    <property type="match status" value="1"/>
</dbReference>
<dbReference type="InterPro" id="IPR003594">
    <property type="entry name" value="HATPase_dom"/>
</dbReference>
<feature type="transmembrane region" description="Helical" evidence="19">
    <location>
        <begin position="12"/>
        <end position="34"/>
    </location>
</feature>
<dbReference type="AlphaFoldDB" id="A0A7Z1MJM9"/>
<dbReference type="Gene3D" id="3.40.50.2300">
    <property type="match status" value="1"/>
</dbReference>
<evidence type="ECO:0000256" key="17">
    <source>
        <dbReference type="ARBA" id="ARBA00023136"/>
    </source>
</evidence>
<proteinExistence type="predicted"/>
<keyword evidence="14" id="KW-0904">Protein phosphatase</keyword>
<evidence type="ECO:0000256" key="11">
    <source>
        <dbReference type="ARBA" id="ARBA00022777"/>
    </source>
</evidence>
<keyword evidence="13" id="KW-0067">ATP-binding</keyword>
<protein>
    <recommendedName>
        <fullName evidence="4">Autoinducer 2 sensor kinase/phosphatase LuxQ</fullName>
        <ecNumber evidence="3">2.7.13.3</ecNumber>
    </recommendedName>
</protein>
<sequence length="855" mass="96356">MKKSYANTPRNTLAKLITRIIILVIGVMALGVLIHNYETSSNIVKQETNRTVQQTSSLIQNMFDYRLSVLQIHQDSSSHSQTLRGYFDTHNEEALSYFFFGVDQREPAHAPDLRFISTHNGLVWDDGNGQFYGLDNTSLESISNEVSFSSNWHFLKLATDIGDRHLLARRTPIIDNATGEVLGQLYIAIVLDNNFSLAESIQQGSNCENIVIEANGAPVTSTFSGDESYTITDILAYEVHDELPLHFVTITTIQINAVDTPLTIRAVQKNTNFIELEENYERAIIVVIVVIVFMSFFTRAWIQRRVAAELDKLMNFTRSASDNDEYNKFDGSNIFEFHHIGCTLEDTFERLSEQNQKFQDLFNFAHSPILVWSEKGDLIQMNPAARMALFDDDDNYGAMAQEFESRMLPNIQMVVQGAKLTGINVPIGEKVFRWNMSAIRVEHGITGVVVQGQDITKLIEAERQADRAREEAEHLANVRADFLAKMSHEIRTPLNGILGVSQLLKRSLQGEDNRGQVDVLCNSAEHLLAVLNDILDFSKIEQGQFNIQKKDFRLTELVNTLDSIYRPLCEDKSVVFSIVNHLVDDVEIYTDQVRLNQIMFNLLSNALKFTHQGSISVNFELESIFNSDKASLIVRVKDSGIGIDENKIDAVFEPFVQAEETTTREYGGTGLGLTIVKNLVDMLEGDIQVRSVMGQGSEFIVELPVELHSKSLLGYKPQAEIDPETLFSRPLEVLLVEDNHTNAFIAQAFCKKYGMIVTWAKDGLEAIEMAKANTFDLILMDNQLPNLGGVETTQKLRDEIVLSTPIYACTADAQKSTRNSFLAAGANYVIVKPIKEESLHQAFVHFKNSYWEQQD</sequence>
<reference evidence="22" key="2">
    <citation type="journal article" date="2018" name="Nature">
        <title>A major lineage of non-tailed dsDNA viruses as unrecognized killers of marine bacteria.</title>
        <authorList>
            <person name="Kauffman K.M."/>
            <person name="Hussain F.A."/>
            <person name="Yang J."/>
            <person name="Arevalo P."/>
            <person name="Brown J.M."/>
            <person name="Chang W.K."/>
            <person name="VanInsberghe D."/>
            <person name="Elsherbini J."/>
            <person name="Sharma R.S."/>
            <person name="Cutler M.B."/>
            <person name="Kelly L."/>
            <person name="Polz M.F."/>
        </authorList>
    </citation>
    <scope>NUCLEOTIDE SEQUENCE</scope>
    <source>
        <strain evidence="22">10N.222.46.E12</strain>
    </source>
</reference>
<evidence type="ECO:0000256" key="2">
    <source>
        <dbReference type="ARBA" id="ARBA00004429"/>
    </source>
</evidence>
<feature type="modified residue" description="4-aspartylphosphate" evidence="18">
    <location>
        <position position="781"/>
    </location>
</feature>
<dbReference type="InterPro" id="IPR001789">
    <property type="entry name" value="Sig_transdc_resp-reg_receiver"/>
</dbReference>
<keyword evidence="10" id="KW-0547">Nucleotide-binding</keyword>
<evidence type="ECO:0000259" key="21">
    <source>
        <dbReference type="PROSITE" id="PS50110"/>
    </source>
</evidence>
<dbReference type="PROSITE" id="PS50110">
    <property type="entry name" value="RESPONSE_REGULATORY"/>
    <property type="match status" value="1"/>
</dbReference>
<keyword evidence="7 18" id="KW-0597">Phosphoprotein</keyword>
<dbReference type="CDD" id="cd16922">
    <property type="entry name" value="HATPase_EvgS-ArcB-TorS-like"/>
    <property type="match status" value="1"/>
</dbReference>
<evidence type="ECO:0000256" key="16">
    <source>
        <dbReference type="ARBA" id="ARBA00023012"/>
    </source>
</evidence>
<comment type="subcellular location">
    <subcellularLocation>
        <location evidence="2">Cell inner membrane</location>
        <topology evidence="2">Multi-pass membrane protein</topology>
    </subcellularLocation>
</comment>
<dbReference type="Pfam" id="PF09308">
    <property type="entry name" value="LuxQ-periplasm"/>
    <property type="match status" value="1"/>
</dbReference>
<evidence type="ECO:0000313" key="22">
    <source>
        <dbReference type="EMBL" id="PMP30051.1"/>
    </source>
</evidence>
<keyword evidence="5" id="KW-1003">Cell membrane</keyword>
<dbReference type="SMART" id="SM00387">
    <property type="entry name" value="HATPase_c"/>
    <property type="match status" value="1"/>
</dbReference>
<dbReference type="NCBIfam" id="NF041947">
    <property type="entry name" value="LuxQ_Vibrio"/>
    <property type="match status" value="1"/>
</dbReference>
<keyword evidence="12" id="KW-0378">Hydrolase</keyword>
<dbReference type="Pfam" id="PF00512">
    <property type="entry name" value="HisKA"/>
    <property type="match status" value="1"/>
</dbReference>
<dbReference type="Pfam" id="PF02518">
    <property type="entry name" value="HATPase_c"/>
    <property type="match status" value="1"/>
</dbReference>
<evidence type="ECO:0000256" key="15">
    <source>
        <dbReference type="ARBA" id="ARBA00022989"/>
    </source>
</evidence>
<evidence type="ECO:0000256" key="8">
    <source>
        <dbReference type="ARBA" id="ARBA00022679"/>
    </source>
</evidence>
<evidence type="ECO:0000256" key="12">
    <source>
        <dbReference type="ARBA" id="ARBA00022801"/>
    </source>
</evidence>